<protein>
    <submittedName>
        <fullName evidence="1">Uncharacterized protein</fullName>
    </submittedName>
</protein>
<accession>X1QZZ3</accession>
<sequence>MDFADRCYTIKQPGQEKEYRLKGLPNIIDPDEYRPIQRKMPVKIAFAPSNRMPIDNPASKGYNEVRTILNSIARKRDV</sequence>
<comment type="caution">
    <text evidence="1">The sequence shown here is derived from an EMBL/GenBank/DDBJ whole genome shotgun (WGS) entry which is preliminary data.</text>
</comment>
<feature type="non-terminal residue" evidence="1">
    <location>
        <position position="78"/>
    </location>
</feature>
<gene>
    <name evidence="1" type="ORF">S06H3_58656</name>
</gene>
<evidence type="ECO:0000313" key="1">
    <source>
        <dbReference type="EMBL" id="GAI56420.1"/>
    </source>
</evidence>
<name>X1QZZ3_9ZZZZ</name>
<dbReference type="AlphaFoldDB" id="X1QZZ3"/>
<organism evidence="1">
    <name type="scientific">marine sediment metagenome</name>
    <dbReference type="NCBI Taxonomy" id="412755"/>
    <lineage>
        <taxon>unclassified sequences</taxon>
        <taxon>metagenomes</taxon>
        <taxon>ecological metagenomes</taxon>
    </lineage>
</organism>
<reference evidence="1" key="1">
    <citation type="journal article" date="2014" name="Front. Microbiol.">
        <title>High frequency of phylogenetically diverse reductive dehalogenase-homologous genes in deep subseafloor sedimentary metagenomes.</title>
        <authorList>
            <person name="Kawai M."/>
            <person name="Futagami T."/>
            <person name="Toyoda A."/>
            <person name="Takaki Y."/>
            <person name="Nishi S."/>
            <person name="Hori S."/>
            <person name="Arai W."/>
            <person name="Tsubouchi T."/>
            <person name="Morono Y."/>
            <person name="Uchiyama I."/>
            <person name="Ito T."/>
            <person name="Fujiyama A."/>
            <person name="Inagaki F."/>
            <person name="Takami H."/>
        </authorList>
    </citation>
    <scope>NUCLEOTIDE SEQUENCE</scope>
    <source>
        <strain evidence="1">Expedition CK06-06</strain>
    </source>
</reference>
<dbReference type="EMBL" id="BARV01038003">
    <property type="protein sequence ID" value="GAI56420.1"/>
    <property type="molecule type" value="Genomic_DNA"/>
</dbReference>
<proteinExistence type="predicted"/>